<reference evidence="2" key="1">
    <citation type="submission" date="2022-11" db="UniProtKB">
        <authorList>
            <consortium name="WormBaseParasite"/>
        </authorList>
    </citation>
    <scope>IDENTIFICATION</scope>
</reference>
<protein>
    <submittedName>
        <fullName evidence="2">Uncharacterized protein</fullName>
    </submittedName>
</protein>
<dbReference type="Proteomes" id="UP000887578">
    <property type="component" value="Unplaced"/>
</dbReference>
<keyword evidence="1" id="KW-1185">Reference proteome</keyword>
<evidence type="ECO:0000313" key="2">
    <source>
        <dbReference type="WBParaSite" id="PDA_v2.g1604.t1"/>
    </source>
</evidence>
<organism evidence="1 2">
    <name type="scientific">Panagrolaimus davidi</name>
    <dbReference type="NCBI Taxonomy" id="227884"/>
    <lineage>
        <taxon>Eukaryota</taxon>
        <taxon>Metazoa</taxon>
        <taxon>Ecdysozoa</taxon>
        <taxon>Nematoda</taxon>
        <taxon>Chromadorea</taxon>
        <taxon>Rhabditida</taxon>
        <taxon>Tylenchina</taxon>
        <taxon>Panagrolaimomorpha</taxon>
        <taxon>Panagrolaimoidea</taxon>
        <taxon>Panagrolaimidae</taxon>
        <taxon>Panagrolaimus</taxon>
    </lineage>
</organism>
<proteinExistence type="predicted"/>
<accession>A0A914PD17</accession>
<name>A0A914PD17_9BILA</name>
<sequence length="119" mass="13102">MAPPPFNLDFLDGDIAHRVSIGNARAMALAVKAYVDDKFRGARLETRENRGSDEDRVAAQDNDELRQRVLEVEGTLNVFNEQVGQAISASQRCDMRLNNLSTDVTNQALIRGGTQDIGV</sequence>
<dbReference type="WBParaSite" id="PDA_v2.g1604.t1">
    <property type="protein sequence ID" value="PDA_v2.g1604.t1"/>
    <property type="gene ID" value="PDA_v2.g1604"/>
</dbReference>
<evidence type="ECO:0000313" key="1">
    <source>
        <dbReference type="Proteomes" id="UP000887578"/>
    </source>
</evidence>
<dbReference type="AlphaFoldDB" id="A0A914PD17"/>